<evidence type="ECO:0000256" key="3">
    <source>
        <dbReference type="ARBA" id="ARBA00022723"/>
    </source>
</evidence>
<dbReference type="EMBL" id="CP138896">
    <property type="protein sequence ID" value="WPK25586.1"/>
    <property type="molecule type" value="Genomic_DNA"/>
</dbReference>
<feature type="binding site" evidence="10">
    <location>
        <position position="282"/>
    </location>
    <ligand>
        <name>Fe cation</name>
        <dbReference type="ChEBI" id="CHEBI:24875"/>
        <label>2</label>
    </ligand>
</feature>
<dbReference type="AlphaFoldDB" id="A0AAX4HAJ8"/>
<organism evidence="12 13">
    <name type="scientific">Australozyma saopauloensis</name>
    <dbReference type="NCBI Taxonomy" id="291208"/>
    <lineage>
        <taxon>Eukaryota</taxon>
        <taxon>Fungi</taxon>
        <taxon>Dikarya</taxon>
        <taxon>Ascomycota</taxon>
        <taxon>Saccharomycotina</taxon>
        <taxon>Pichiomycetes</taxon>
        <taxon>Metschnikowiaceae</taxon>
        <taxon>Australozyma</taxon>
    </lineage>
</organism>
<comment type="pathway">
    <text evidence="2 10">Protein modification; eIF5A hypusination.</text>
</comment>
<evidence type="ECO:0000256" key="6">
    <source>
        <dbReference type="ARBA" id="ARBA00023004"/>
    </source>
</evidence>
<evidence type="ECO:0000256" key="9">
    <source>
        <dbReference type="ARBA" id="ARBA00045876"/>
    </source>
</evidence>
<name>A0AAX4HAJ8_9ASCO</name>
<dbReference type="InterPro" id="IPR011989">
    <property type="entry name" value="ARM-like"/>
</dbReference>
<dbReference type="Proteomes" id="UP001338582">
    <property type="component" value="Chromosome 3"/>
</dbReference>
<feature type="binding site" evidence="10">
    <location>
        <position position="157"/>
    </location>
    <ligand>
        <name>Fe cation</name>
        <dbReference type="ChEBI" id="CHEBI:24875"/>
        <label>1</label>
    </ligand>
</feature>
<keyword evidence="4" id="KW-0677">Repeat</keyword>
<keyword evidence="10" id="KW-0539">Nucleus</keyword>
<dbReference type="SUPFAM" id="SSF48371">
    <property type="entry name" value="ARM repeat"/>
    <property type="match status" value="1"/>
</dbReference>
<dbReference type="PROSITE" id="PS50077">
    <property type="entry name" value="HEAT_REPEAT"/>
    <property type="match status" value="1"/>
</dbReference>
<evidence type="ECO:0000256" key="1">
    <source>
        <dbReference type="ARBA" id="ARBA00000068"/>
    </source>
</evidence>
<gene>
    <name evidence="10" type="primary">LIA1</name>
    <name evidence="12" type="ORF">PUMCH_002906</name>
</gene>
<comment type="cofactor">
    <cofactor evidence="10">
        <name>Fe(2+)</name>
        <dbReference type="ChEBI" id="CHEBI:29033"/>
    </cofactor>
    <text evidence="10">Binds 2 Fe(2+) ions per subunit.</text>
</comment>
<dbReference type="SMART" id="SM00567">
    <property type="entry name" value="EZ_HEAT"/>
    <property type="match status" value="5"/>
</dbReference>
<dbReference type="FunFam" id="1.25.10.10:FF:000099">
    <property type="entry name" value="Deoxyhypusine hydroxylase"/>
    <property type="match status" value="1"/>
</dbReference>
<comment type="similarity">
    <text evidence="10">Belongs to the deoxyhypusine hydroxylase family.</text>
</comment>
<keyword evidence="8 10" id="KW-0386">Hypusine biosynthesis</keyword>
<feature type="binding site" evidence="10">
    <location>
        <position position="314"/>
    </location>
    <ligand>
        <name>Fe cation</name>
        <dbReference type="ChEBI" id="CHEBI:24875"/>
        <label>2</label>
    </ligand>
</feature>
<dbReference type="HAMAP" id="MF_03101">
    <property type="entry name" value="Deoxyhypusine_hydroxylase"/>
    <property type="match status" value="1"/>
</dbReference>
<feature type="binding site" evidence="10">
    <location>
        <position position="156"/>
    </location>
    <ligand>
        <name>Fe cation</name>
        <dbReference type="ChEBI" id="CHEBI:24875"/>
        <label>1</label>
    </ligand>
</feature>
<feature type="repeat" description="HEAT" evidence="11">
    <location>
        <begin position="295"/>
        <end position="335"/>
    </location>
</feature>
<protein>
    <recommendedName>
        <fullName evidence="10">Deoxyhypusine hydroxylase</fullName>
        <shortName evidence="10">DOHH</shortName>
        <ecNumber evidence="10">1.14.99.29</ecNumber>
    </recommendedName>
    <alternativeName>
        <fullName evidence="10">Deoxyhypusine dioxygenase</fullName>
    </alternativeName>
    <alternativeName>
        <fullName evidence="10">Deoxyhypusine monooxygenase</fullName>
    </alternativeName>
</protein>
<dbReference type="InterPro" id="IPR021133">
    <property type="entry name" value="HEAT_type_2"/>
</dbReference>
<dbReference type="PANTHER" id="PTHR12697:SF5">
    <property type="entry name" value="DEOXYHYPUSINE HYDROXYLASE"/>
    <property type="match status" value="1"/>
</dbReference>
<keyword evidence="6 10" id="KW-0408">Iron</keyword>
<dbReference type="GO" id="GO:0005634">
    <property type="term" value="C:nucleus"/>
    <property type="evidence" value="ECO:0007669"/>
    <property type="project" value="UniProtKB-SubCell"/>
</dbReference>
<feature type="binding site" evidence="10">
    <location>
        <position position="124"/>
    </location>
    <ligand>
        <name>Fe cation</name>
        <dbReference type="ChEBI" id="CHEBI:24875"/>
        <label>1</label>
    </ligand>
</feature>
<evidence type="ECO:0000313" key="12">
    <source>
        <dbReference type="EMBL" id="WPK25586.1"/>
    </source>
</evidence>
<dbReference type="InterPro" id="IPR027517">
    <property type="entry name" value="Deoxyhypusine_hydroxylase"/>
</dbReference>
<evidence type="ECO:0000256" key="8">
    <source>
        <dbReference type="ARBA" id="ARBA00023256"/>
    </source>
</evidence>
<keyword evidence="3 10" id="KW-0479">Metal-binding</keyword>
<evidence type="ECO:0000256" key="10">
    <source>
        <dbReference type="HAMAP-Rule" id="MF_03101"/>
    </source>
</evidence>
<dbReference type="InterPro" id="IPR016024">
    <property type="entry name" value="ARM-type_fold"/>
</dbReference>
<feature type="binding site" evidence="10">
    <location>
        <position position="315"/>
    </location>
    <ligand>
        <name>Fe cation</name>
        <dbReference type="ChEBI" id="CHEBI:24875"/>
        <label>2</label>
    </ligand>
</feature>
<comment type="subcellular location">
    <subcellularLocation>
        <location evidence="10">Cytoplasm</location>
    </subcellularLocation>
    <subcellularLocation>
        <location evidence="10">Nucleus</location>
    </subcellularLocation>
</comment>
<comment type="function">
    <text evidence="9">Catalyzes the hydroxylation of the N(6)-(4-aminobutyl)-L-lysine intermediate produced by deoxyhypusine synthase/DHPS on a critical lysine of the eukaryotic translation initiation factor 5A/eIF-5A. This is the second step of the post-translational modification of that lysine into an unusual amino acid residue named hypusine. Hypusination is unique to mature eIF-5A factor and is essential for its function.</text>
</comment>
<dbReference type="GO" id="GO:0005737">
    <property type="term" value="C:cytoplasm"/>
    <property type="evidence" value="ECO:0007669"/>
    <property type="project" value="UniProtKB-SubCell"/>
</dbReference>
<dbReference type="Pfam" id="PF13646">
    <property type="entry name" value="HEAT_2"/>
    <property type="match status" value="2"/>
</dbReference>
<evidence type="ECO:0000256" key="5">
    <source>
        <dbReference type="ARBA" id="ARBA00023002"/>
    </source>
</evidence>
<evidence type="ECO:0000256" key="7">
    <source>
        <dbReference type="ARBA" id="ARBA00023033"/>
    </source>
</evidence>
<comment type="catalytic activity">
    <reaction evidence="1 10">
        <text>[eIF5A protein]-deoxyhypusine + AH2 + O2 = [eIF5A protein]-hypusine + A + H2O</text>
        <dbReference type="Rhea" id="RHEA:14101"/>
        <dbReference type="Rhea" id="RHEA-COMP:10144"/>
        <dbReference type="Rhea" id="RHEA-COMP:12592"/>
        <dbReference type="ChEBI" id="CHEBI:13193"/>
        <dbReference type="ChEBI" id="CHEBI:15377"/>
        <dbReference type="ChEBI" id="CHEBI:15379"/>
        <dbReference type="ChEBI" id="CHEBI:17499"/>
        <dbReference type="ChEBI" id="CHEBI:82657"/>
        <dbReference type="ChEBI" id="CHEBI:91175"/>
        <dbReference type="EC" id="1.14.99.29"/>
    </reaction>
</comment>
<reference evidence="12 13" key="1">
    <citation type="submission" date="2023-10" db="EMBL/GenBank/DDBJ databases">
        <title>Draft Genome Sequence of Candida saopaulonensis from a very Premature Infant with Sepsis.</title>
        <authorList>
            <person name="Ning Y."/>
            <person name="Dai R."/>
            <person name="Xiao M."/>
            <person name="Xu Y."/>
            <person name="Yan Q."/>
            <person name="Zhang L."/>
        </authorList>
    </citation>
    <scope>NUCLEOTIDE SEQUENCE [LARGE SCALE GENOMIC DNA]</scope>
    <source>
        <strain evidence="12 13">19XY460</strain>
    </source>
</reference>
<keyword evidence="5 10" id="KW-0560">Oxidoreductase</keyword>
<evidence type="ECO:0000256" key="4">
    <source>
        <dbReference type="ARBA" id="ARBA00022737"/>
    </source>
</evidence>
<keyword evidence="13" id="KW-1185">Reference proteome</keyword>
<dbReference type="Gene3D" id="1.25.10.10">
    <property type="entry name" value="Leucine-rich Repeat Variant"/>
    <property type="match status" value="2"/>
</dbReference>
<keyword evidence="7 10" id="KW-0503">Monooxygenase</keyword>
<sequence length="368" mass="41240">MYSVKSKSIFHLLPSTIFDCCLTSHHLSAYQLISSQISTTIHSLVCQYTSQTKKEMSEINVDTATPEQLRDILCDTNTALANRFRALFNLKCLGQDSTEEKTVHAAIDYIAACFADKSELLKHEVAYVLGQIKNTYANKYLKQVLADSEQQVMVRHEAAEAIGAIGDAQYVEILEKYFKEDPSIEIRQTCELALERIRWENSNAAKAENLQESAFTSIDPAPPMPTDVELKVEKLQKILNDQDVSLFERYRAMFRLRDLATDEACLALATGFDDPSALFKHEIAYVFGQLSNPVTVPSLVKVLKDESQAGMVRHEAAEALGSIATDEVLPVLKSFLNDEVDVVRDSAIVALDMYEYENSNELEYAVKS</sequence>
<evidence type="ECO:0000256" key="2">
    <source>
        <dbReference type="ARBA" id="ARBA00005041"/>
    </source>
</evidence>
<dbReference type="EC" id="1.14.99.29" evidence="10"/>
<dbReference type="InterPro" id="IPR004155">
    <property type="entry name" value="PBS_lyase_HEAT"/>
</dbReference>
<dbReference type="GO" id="GO:0019135">
    <property type="term" value="F:deoxyhypusine monooxygenase activity"/>
    <property type="evidence" value="ECO:0007669"/>
    <property type="project" value="UniProtKB-UniRule"/>
</dbReference>
<dbReference type="GO" id="GO:0046872">
    <property type="term" value="F:metal ion binding"/>
    <property type="evidence" value="ECO:0007669"/>
    <property type="project" value="UniProtKB-KW"/>
</dbReference>
<evidence type="ECO:0000313" key="13">
    <source>
        <dbReference type="Proteomes" id="UP001338582"/>
    </source>
</evidence>
<evidence type="ECO:0000256" key="11">
    <source>
        <dbReference type="PROSITE-ProRule" id="PRU00103"/>
    </source>
</evidence>
<accession>A0AAX4HAJ8</accession>
<feature type="binding site" evidence="10">
    <location>
        <position position="123"/>
    </location>
    <ligand>
        <name>Fe cation</name>
        <dbReference type="ChEBI" id="CHEBI:24875"/>
        <label>1</label>
    </ligand>
</feature>
<proteinExistence type="inferred from homology"/>
<keyword evidence="10" id="KW-0963">Cytoplasm</keyword>
<feature type="binding site" evidence="10">
    <location>
        <position position="281"/>
    </location>
    <ligand>
        <name>Fe cation</name>
        <dbReference type="ChEBI" id="CHEBI:24875"/>
        <label>2</label>
    </ligand>
</feature>
<dbReference type="PANTHER" id="PTHR12697">
    <property type="entry name" value="PBS LYASE HEAT-LIKE PROTEIN"/>
    <property type="match status" value="1"/>
</dbReference>
<comment type="function">
    <text evidence="10">Catalyzes the hydroxylation of the N(6)-(4-aminobutyl)-L-lysine intermediate to form hypusine, an essential post-translational modification only found in mature eIF-5A factor.</text>
</comment>